<feature type="transmembrane region" description="Helical" evidence="5">
    <location>
        <begin position="117"/>
        <end position="136"/>
    </location>
</feature>
<dbReference type="InterPro" id="IPR012340">
    <property type="entry name" value="NA-bd_OB-fold"/>
</dbReference>
<name>A0A1D2KNT6_BROTH</name>
<dbReference type="STRING" id="2756.BFR44_11145"/>
<dbReference type="KEGG" id="bths:CNY62_09650"/>
<dbReference type="Pfam" id="PF24961">
    <property type="entry name" value="NfeD_membrane"/>
    <property type="match status" value="1"/>
</dbReference>
<keyword evidence="10" id="KW-1185">Reference proteome</keyword>
<dbReference type="AlphaFoldDB" id="A0A1D2KNT6"/>
<evidence type="ECO:0000256" key="5">
    <source>
        <dbReference type="SAM" id="Phobius"/>
    </source>
</evidence>
<dbReference type="PANTHER" id="PTHR33507">
    <property type="entry name" value="INNER MEMBRANE PROTEIN YBBJ"/>
    <property type="match status" value="1"/>
</dbReference>
<dbReference type="InterPro" id="IPR056739">
    <property type="entry name" value="NfeD_membrane"/>
</dbReference>
<keyword evidence="4 5" id="KW-0472">Membrane</keyword>
<evidence type="ECO:0000313" key="9">
    <source>
        <dbReference type="EMBL" id="ATF26628.1"/>
    </source>
</evidence>
<feature type="transmembrane region" description="Helical" evidence="5">
    <location>
        <begin position="142"/>
        <end position="164"/>
    </location>
</feature>
<dbReference type="InterPro" id="IPR002810">
    <property type="entry name" value="NfeD-like_C"/>
</dbReference>
<dbReference type="RefSeq" id="WP_069125864.1">
    <property type="nucleotide sequence ID" value="NZ_CP023483.1"/>
</dbReference>
<gene>
    <name evidence="9" type="ORF">CNY62_09650</name>
</gene>
<evidence type="ECO:0000259" key="8">
    <source>
        <dbReference type="Pfam" id="PF24961"/>
    </source>
</evidence>
<keyword evidence="6" id="KW-0732">Signal</keyword>
<evidence type="ECO:0000256" key="6">
    <source>
        <dbReference type="SAM" id="SignalP"/>
    </source>
</evidence>
<dbReference type="SUPFAM" id="SSF141322">
    <property type="entry name" value="NfeD domain-like"/>
    <property type="match status" value="1"/>
</dbReference>
<feature type="signal peptide" evidence="6">
    <location>
        <begin position="1"/>
        <end position="27"/>
    </location>
</feature>
<dbReference type="PANTHER" id="PTHR33507:SF3">
    <property type="entry name" value="INNER MEMBRANE PROTEIN YBBJ"/>
    <property type="match status" value="1"/>
</dbReference>
<feature type="chain" id="PRO_5030026227" evidence="6">
    <location>
        <begin position="28"/>
        <end position="250"/>
    </location>
</feature>
<feature type="domain" description="NfeD-like C-terminal" evidence="7">
    <location>
        <begin position="194"/>
        <end position="248"/>
    </location>
</feature>
<feature type="transmembrane region" description="Helical" evidence="5">
    <location>
        <begin position="69"/>
        <end position="86"/>
    </location>
</feature>
<dbReference type="OrthoDB" id="9806253at2"/>
<reference evidence="9 10" key="1">
    <citation type="submission" date="2017-09" db="EMBL/GenBank/DDBJ databases">
        <title>Complete Genome Sequences of Two Strains of the Meat Spoilage Bacterium Brochothrix thermosphacta Isolated from Ground Chicken.</title>
        <authorList>
            <person name="Paoli G.C."/>
            <person name="Wijey C."/>
            <person name="Chen C.-Y."/>
            <person name="Nguyen L."/>
            <person name="Yan X."/>
            <person name="Irwin P.L."/>
        </authorList>
    </citation>
    <scope>NUCLEOTIDE SEQUENCE [LARGE SCALE GENOMIC DNA]</scope>
    <source>
        <strain evidence="9 10">BI</strain>
    </source>
</reference>
<dbReference type="GO" id="GO:0005886">
    <property type="term" value="C:plasma membrane"/>
    <property type="evidence" value="ECO:0007669"/>
    <property type="project" value="TreeGrafter"/>
</dbReference>
<organism evidence="9 10">
    <name type="scientific">Brochothrix thermosphacta</name>
    <name type="common">Microbacterium thermosphactum</name>
    <dbReference type="NCBI Taxonomy" id="2756"/>
    <lineage>
        <taxon>Bacteria</taxon>
        <taxon>Bacillati</taxon>
        <taxon>Bacillota</taxon>
        <taxon>Bacilli</taxon>
        <taxon>Bacillales</taxon>
        <taxon>Listeriaceae</taxon>
        <taxon>Brochothrix</taxon>
    </lineage>
</organism>
<sequence>MRKSKKVLWLLIASLAAIAFPAQQVLAASQMQSSAMDRIATFLTQPLVIAALLILAGLSFGIELFTKGFSAFGIIGLIFVFIYFFSHIMLGSASWVLVLIFVIGFVLVLLEVVVPGGIVGTLGVLGVLISIFLAGFEDWFTIMIALACALLVMWATILIMIKVLGKRMNIFRKLVLRESTKTEEGYVSSENRPELVGKSGKTKTALRPAGTMVLDGNLIDVVSEGDFIESDVTVTVVKVEGMRVVVRKGE</sequence>
<dbReference type="EMBL" id="CP023483">
    <property type="protein sequence ID" value="ATF26628.1"/>
    <property type="molecule type" value="Genomic_DNA"/>
</dbReference>
<feature type="transmembrane region" description="Helical" evidence="5">
    <location>
        <begin position="92"/>
        <end position="110"/>
    </location>
</feature>
<proteinExistence type="predicted"/>
<keyword evidence="2 5" id="KW-0812">Transmembrane</keyword>
<accession>A0A1D2KNT6</accession>
<evidence type="ECO:0000256" key="1">
    <source>
        <dbReference type="ARBA" id="ARBA00004141"/>
    </source>
</evidence>
<keyword evidence="3 5" id="KW-1133">Transmembrane helix</keyword>
<feature type="domain" description="NfeD integral membrane" evidence="8">
    <location>
        <begin position="49"/>
        <end position="161"/>
    </location>
</feature>
<dbReference type="Pfam" id="PF01957">
    <property type="entry name" value="NfeD"/>
    <property type="match status" value="1"/>
</dbReference>
<dbReference type="Proteomes" id="UP000243591">
    <property type="component" value="Chromosome"/>
</dbReference>
<protein>
    <submittedName>
        <fullName evidence="9">Nodulation efficiency protein NfeD</fullName>
    </submittedName>
</protein>
<comment type="subcellular location">
    <subcellularLocation>
        <location evidence="1">Membrane</location>
        <topology evidence="1">Multi-pass membrane protein</topology>
    </subcellularLocation>
</comment>
<evidence type="ECO:0000256" key="3">
    <source>
        <dbReference type="ARBA" id="ARBA00022989"/>
    </source>
</evidence>
<feature type="transmembrane region" description="Helical" evidence="5">
    <location>
        <begin position="43"/>
        <end position="62"/>
    </location>
</feature>
<evidence type="ECO:0000256" key="4">
    <source>
        <dbReference type="ARBA" id="ARBA00023136"/>
    </source>
</evidence>
<dbReference type="Gene3D" id="2.40.50.140">
    <property type="entry name" value="Nucleic acid-binding proteins"/>
    <property type="match status" value="1"/>
</dbReference>
<evidence type="ECO:0000256" key="2">
    <source>
        <dbReference type="ARBA" id="ARBA00022692"/>
    </source>
</evidence>
<evidence type="ECO:0000259" key="7">
    <source>
        <dbReference type="Pfam" id="PF01957"/>
    </source>
</evidence>
<evidence type="ECO:0000313" key="10">
    <source>
        <dbReference type="Proteomes" id="UP000243591"/>
    </source>
</evidence>
<dbReference type="InterPro" id="IPR052165">
    <property type="entry name" value="Membrane_assoc_protease"/>
</dbReference>